<sequence length="605" mass="67155">MSAIPALPSSAIQALWDVNATRYLSAAGLSILLYDLFLTFSDQVRFIWKMSPCFTKCAFLANYYLVLLTQLAVAYEMCGLTGQAFTDDGYATCSCCVYRTDVTCSQLQRIPVHNSSAELGINCDSGHSHLDACNGSVGPSPLKLMGVGFIVSFMTQMTMVIWLLIILAPGIQWNSVAEMCVPTTRSRVIIAVWASPMLFEVFVLASTVMNALDRPRHAQVPLMKALYRDGITYFLTFINHGWRLLHLGDDDCRPESLISSSGEEGNGGPGKHHPPLRLLLVLIAICGYDWKGVRKYSDTIYYASNPAFFYSAEVLRFNRLISAYEMSTTMTLSSHDIQALWDANATRWLSASGLSILVYEYVLTFNDEVRLVWKAPPSLAKHALLFNHYFVLVVQFIIANEMCGFIGQVFTNTMPGVHVRHARSESGFDRSGRHSCFKACGGPMGWSSLKLVTAGFFVSFSIQIAMMIWAVITLAPSVEWSPVANMCIITATNDVMKAIWAPPMLFEVLVLSSTFLNALDRPRNAELPLTKALYRDGIAYFLIGTCLRALNLLLAIVARPSLSLVGVYFIWAMLTVVLNRLLLRLREKELEGRASAICLHLLARG</sequence>
<proteinExistence type="predicted"/>
<accession>A0ACC1T558</accession>
<comment type="caution">
    <text evidence="1">The sequence shown here is derived from an EMBL/GenBank/DDBJ whole genome shotgun (WGS) entry which is preliminary data.</text>
</comment>
<keyword evidence="2" id="KW-1185">Reference proteome</keyword>
<organism evidence="1 2">
    <name type="scientific">Phlebia brevispora</name>
    <dbReference type="NCBI Taxonomy" id="194682"/>
    <lineage>
        <taxon>Eukaryota</taxon>
        <taxon>Fungi</taxon>
        <taxon>Dikarya</taxon>
        <taxon>Basidiomycota</taxon>
        <taxon>Agaricomycotina</taxon>
        <taxon>Agaricomycetes</taxon>
        <taxon>Polyporales</taxon>
        <taxon>Meruliaceae</taxon>
        <taxon>Phlebia</taxon>
    </lineage>
</organism>
<protein>
    <submittedName>
        <fullName evidence="1">Uncharacterized protein</fullName>
    </submittedName>
</protein>
<gene>
    <name evidence="1" type="ORF">NM688_g3635</name>
</gene>
<evidence type="ECO:0000313" key="2">
    <source>
        <dbReference type="Proteomes" id="UP001148662"/>
    </source>
</evidence>
<dbReference type="Proteomes" id="UP001148662">
    <property type="component" value="Unassembled WGS sequence"/>
</dbReference>
<name>A0ACC1T558_9APHY</name>
<evidence type="ECO:0000313" key="1">
    <source>
        <dbReference type="EMBL" id="KAJ3553397.1"/>
    </source>
</evidence>
<reference evidence="1" key="1">
    <citation type="submission" date="2022-07" db="EMBL/GenBank/DDBJ databases">
        <title>Genome Sequence of Phlebia brevispora.</title>
        <authorList>
            <person name="Buettner E."/>
        </authorList>
    </citation>
    <scope>NUCLEOTIDE SEQUENCE</scope>
    <source>
        <strain evidence="1">MPL23</strain>
    </source>
</reference>
<dbReference type="EMBL" id="JANHOG010000544">
    <property type="protein sequence ID" value="KAJ3553397.1"/>
    <property type="molecule type" value="Genomic_DNA"/>
</dbReference>